<proteinExistence type="inferred from homology"/>
<dbReference type="InterPro" id="IPR000683">
    <property type="entry name" value="Gfo/Idh/MocA-like_OxRdtase_N"/>
</dbReference>
<dbReference type="PANTHER" id="PTHR43054">
    <property type="match status" value="1"/>
</dbReference>
<feature type="domain" description="Gfo/Idh/MocA-like oxidoreductase N-terminal" evidence="2">
    <location>
        <begin position="4"/>
        <end position="121"/>
    </location>
</feature>
<dbReference type="Pfam" id="PF01408">
    <property type="entry name" value="GFO_IDH_MocA"/>
    <property type="match status" value="1"/>
</dbReference>
<dbReference type="PANTHER" id="PTHR43054:SF1">
    <property type="entry name" value="SCYLLO-INOSITOL 2-DEHYDROGENASE (NADP(+)) IOLU"/>
    <property type="match status" value="1"/>
</dbReference>
<dbReference type="OrthoDB" id="2129491at2759"/>
<dbReference type="SUPFAM" id="SSF51735">
    <property type="entry name" value="NAD(P)-binding Rossmann-fold domains"/>
    <property type="match status" value="1"/>
</dbReference>
<dbReference type="InterPro" id="IPR036291">
    <property type="entry name" value="NAD(P)-bd_dom_sf"/>
</dbReference>
<dbReference type="EMBL" id="ML977562">
    <property type="protein sequence ID" value="KAF2005543.1"/>
    <property type="molecule type" value="Genomic_DNA"/>
</dbReference>
<evidence type="ECO:0000259" key="3">
    <source>
        <dbReference type="Pfam" id="PF22725"/>
    </source>
</evidence>
<dbReference type="InterPro" id="IPR055170">
    <property type="entry name" value="GFO_IDH_MocA-like_dom"/>
</dbReference>
<name>A0A6A5WUQ8_9PLEO</name>
<organism evidence="4 5">
    <name type="scientific">Amniculicola lignicola CBS 123094</name>
    <dbReference type="NCBI Taxonomy" id="1392246"/>
    <lineage>
        <taxon>Eukaryota</taxon>
        <taxon>Fungi</taxon>
        <taxon>Dikarya</taxon>
        <taxon>Ascomycota</taxon>
        <taxon>Pezizomycotina</taxon>
        <taxon>Dothideomycetes</taxon>
        <taxon>Pleosporomycetidae</taxon>
        <taxon>Pleosporales</taxon>
        <taxon>Amniculicolaceae</taxon>
        <taxon>Amniculicola</taxon>
    </lineage>
</organism>
<dbReference type="AlphaFoldDB" id="A0A6A5WUQ8"/>
<evidence type="ECO:0000313" key="5">
    <source>
        <dbReference type="Proteomes" id="UP000799779"/>
    </source>
</evidence>
<protein>
    <submittedName>
        <fullName evidence="4">NAD(P)-binding protein</fullName>
    </submittedName>
</protein>
<dbReference type="Pfam" id="PF22725">
    <property type="entry name" value="GFO_IDH_MocA_C3"/>
    <property type="match status" value="1"/>
</dbReference>
<dbReference type="Proteomes" id="UP000799779">
    <property type="component" value="Unassembled WGS sequence"/>
</dbReference>
<dbReference type="SUPFAM" id="SSF55347">
    <property type="entry name" value="Glyceraldehyde-3-phosphate dehydrogenase-like, C-terminal domain"/>
    <property type="match status" value="1"/>
</dbReference>
<keyword evidence="5" id="KW-1185">Reference proteome</keyword>
<evidence type="ECO:0000259" key="2">
    <source>
        <dbReference type="Pfam" id="PF01408"/>
    </source>
</evidence>
<dbReference type="Gene3D" id="3.40.50.720">
    <property type="entry name" value="NAD(P)-binding Rossmann-like Domain"/>
    <property type="match status" value="1"/>
</dbReference>
<gene>
    <name evidence="4" type="ORF">P154DRAFT_518307</name>
</gene>
<evidence type="ECO:0000313" key="4">
    <source>
        <dbReference type="EMBL" id="KAF2005543.1"/>
    </source>
</evidence>
<evidence type="ECO:0000256" key="1">
    <source>
        <dbReference type="ARBA" id="ARBA00010928"/>
    </source>
</evidence>
<comment type="similarity">
    <text evidence="1">Belongs to the Gfo/Idh/MocA family.</text>
</comment>
<sequence>MIPFGIIGTNWITHDYITHAQSTGKWTLASVYSRKASTATEFAAKYASQSVATFTDLNAFVSDPNISTVYIASPNSLHYEHTKLALNAGKHVILEKPSVCTSQQLDQIFKLAYEKGLILIEAYRHVHEVNFKILKKALGDLGPLYGASITYAQFSSRYDAVLAGEKPNIFTLEMGGGALADLGVYVVCAAVELFGEPREAEYFPQVLEQTGADGGGTLVLRYEGFMVTLLASKMFHSVAPSEFYGLKGTLVVPTITDIESVTLWDPRKKEGREIGEKKAELNLSEEAADYARIIEEKDVEEMKRWEKVSRGVLKVTEKVRRDNGLLYPVERE</sequence>
<dbReference type="Gene3D" id="3.30.360.10">
    <property type="entry name" value="Dihydrodipicolinate Reductase, domain 2"/>
    <property type="match status" value="1"/>
</dbReference>
<dbReference type="GO" id="GO:0000166">
    <property type="term" value="F:nucleotide binding"/>
    <property type="evidence" value="ECO:0007669"/>
    <property type="project" value="InterPro"/>
</dbReference>
<reference evidence="4" key="1">
    <citation type="journal article" date="2020" name="Stud. Mycol.">
        <title>101 Dothideomycetes genomes: a test case for predicting lifestyles and emergence of pathogens.</title>
        <authorList>
            <person name="Haridas S."/>
            <person name="Albert R."/>
            <person name="Binder M."/>
            <person name="Bloem J."/>
            <person name="Labutti K."/>
            <person name="Salamov A."/>
            <person name="Andreopoulos B."/>
            <person name="Baker S."/>
            <person name="Barry K."/>
            <person name="Bills G."/>
            <person name="Bluhm B."/>
            <person name="Cannon C."/>
            <person name="Castanera R."/>
            <person name="Culley D."/>
            <person name="Daum C."/>
            <person name="Ezra D."/>
            <person name="Gonzalez J."/>
            <person name="Henrissat B."/>
            <person name="Kuo A."/>
            <person name="Liang C."/>
            <person name="Lipzen A."/>
            <person name="Lutzoni F."/>
            <person name="Magnuson J."/>
            <person name="Mondo S."/>
            <person name="Nolan M."/>
            <person name="Ohm R."/>
            <person name="Pangilinan J."/>
            <person name="Park H.-J."/>
            <person name="Ramirez L."/>
            <person name="Alfaro M."/>
            <person name="Sun H."/>
            <person name="Tritt A."/>
            <person name="Yoshinaga Y."/>
            <person name="Zwiers L.-H."/>
            <person name="Turgeon B."/>
            <person name="Goodwin S."/>
            <person name="Spatafora J."/>
            <person name="Crous P."/>
            <person name="Grigoriev I."/>
        </authorList>
    </citation>
    <scope>NUCLEOTIDE SEQUENCE</scope>
    <source>
        <strain evidence="4">CBS 123094</strain>
    </source>
</reference>
<feature type="domain" description="GFO/IDH/MocA-like oxidoreductase" evidence="3">
    <location>
        <begin position="139"/>
        <end position="250"/>
    </location>
</feature>
<accession>A0A6A5WUQ8</accession>